<keyword evidence="3" id="KW-0309">Germination</keyword>
<evidence type="ECO:0000256" key="6">
    <source>
        <dbReference type="ARBA" id="ARBA00023139"/>
    </source>
</evidence>
<evidence type="ECO:0000256" key="7">
    <source>
        <dbReference type="ARBA" id="ARBA00023288"/>
    </source>
</evidence>
<dbReference type="PANTHER" id="PTHR35789">
    <property type="entry name" value="SPORE GERMINATION PROTEIN B3"/>
    <property type="match status" value="1"/>
</dbReference>
<dbReference type="InterPro" id="IPR008844">
    <property type="entry name" value="Spore_GerAC-like"/>
</dbReference>
<keyword evidence="4 8" id="KW-0732">Signal</keyword>
<evidence type="ECO:0000259" key="10">
    <source>
        <dbReference type="Pfam" id="PF25198"/>
    </source>
</evidence>
<feature type="domain" description="Spore germination GerAC-like C-terminal" evidence="9">
    <location>
        <begin position="196"/>
        <end position="373"/>
    </location>
</feature>
<evidence type="ECO:0000256" key="1">
    <source>
        <dbReference type="ARBA" id="ARBA00004635"/>
    </source>
</evidence>
<evidence type="ECO:0000313" key="12">
    <source>
        <dbReference type="Proteomes" id="UP000307756"/>
    </source>
</evidence>
<comment type="subcellular location">
    <subcellularLocation>
        <location evidence="1">Membrane</location>
        <topology evidence="1">Lipid-anchor</topology>
    </subcellularLocation>
</comment>
<dbReference type="EMBL" id="SWBM01000005">
    <property type="protein sequence ID" value="TKC15408.1"/>
    <property type="molecule type" value="Genomic_DNA"/>
</dbReference>
<accession>A0A4U1D0X7</accession>
<dbReference type="InterPro" id="IPR038501">
    <property type="entry name" value="Spore_GerAC_C_sf"/>
</dbReference>
<feature type="domain" description="Spore germination protein N-terminal" evidence="10">
    <location>
        <begin position="21"/>
        <end position="185"/>
    </location>
</feature>
<dbReference type="GO" id="GO:0016020">
    <property type="term" value="C:membrane"/>
    <property type="evidence" value="ECO:0007669"/>
    <property type="project" value="UniProtKB-SubCell"/>
</dbReference>
<feature type="chain" id="PRO_5038884217" evidence="8">
    <location>
        <begin position="19"/>
        <end position="376"/>
    </location>
</feature>
<dbReference type="GO" id="GO:0009847">
    <property type="term" value="P:spore germination"/>
    <property type="evidence" value="ECO:0007669"/>
    <property type="project" value="InterPro"/>
</dbReference>
<reference evidence="11 12" key="1">
    <citation type="journal article" date="2011" name="J. Microbiol.">
        <title>Bacillus kyonggiensis sp. nov., isolated from soil of a lettuce field.</title>
        <authorList>
            <person name="Dong K."/>
            <person name="Lee S."/>
        </authorList>
    </citation>
    <scope>NUCLEOTIDE SEQUENCE [LARGE SCALE GENOMIC DNA]</scope>
    <source>
        <strain evidence="11 12">NB22</strain>
    </source>
</reference>
<evidence type="ECO:0000256" key="4">
    <source>
        <dbReference type="ARBA" id="ARBA00022729"/>
    </source>
</evidence>
<comment type="caution">
    <text evidence="11">The sequence shown here is derived from an EMBL/GenBank/DDBJ whole genome shotgun (WGS) entry which is preliminary data.</text>
</comment>
<evidence type="ECO:0000313" key="11">
    <source>
        <dbReference type="EMBL" id="TKC15408.1"/>
    </source>
</evidence>
<gene>
    <name evidence="11" type="ORF">FA727_18465</name>
</gene>
<dbReference type="AlphaFoldDB" id="A0A4U1D0X7"/>
<dbReference type="OrthoDB" id="2592518at2"/>
<evidence type="ECO:0000256" key="3">
    <source>
        <dbReference type="ARBA" id="ARBA00022544"/>
    </source>
</evidence>
<keyword evidence="7" id="KW-0449">Lipoprotein</keyword>
<proteinExistence type="inferred from homology"/>
<organism evidence="11 12">
    <name type="scientific">Robertmurraya kyonggiensis</name>
    <dbReference type="NCBI Taxonomy" id="1037680"/>
    <lineage>
        <taxon>Bacteria</taxon>
        <taxon>Bacillati</taxon>
        <taxon>Bacillota</taxon>
        <taxon>Bacilli</taxon>
        <taxon>Bacillales</taxon>
        <taxon>Bacillaceae</taxon>
        <taxon>Robertmurraya</taxon>
    </lineage>
</organism>
<dbReference type="Pfam" id="PF25198">
    <property type="entry name" value="Spore_GerAC_N"/>
    <property type="match status" value="1"/>
</dbReference>
<evidence type="ECO:0000256" key="2">
    <source>
        <dbReference type="ARBA" id="ARBA00007886"/>
    </source>
</evidence>
<dbReference type="InterPro" id="IPR057336">
    <property type="entry name" value="GerAC_N"/>
</dbReference>
<dbReference type="Gene3D" id="3.30.300.210">
    <property type="entry name" value="Nutrient germinant receptor protein C, domain 3"/>
    <property type="match status" value="1"/>
</dbReference>
<keyword evidence="6" id="KW-0564">Palmitate</keyword>
<dbReference type="Pfam" id="PF05504">
    <property type="entry name" value="Spore_GerAC"/>
    <property type="match status" value="1"/>
</dbReference>
<keyword evidence="12" id="KW-1185">Reference proteome</keyword>
<dbReference type="Proteomes" id="UP000307756">
    <property type="component" value="Unassembled WGS sequence"/>
</dbReference>
<evidence type="ECO:0000256" key="8">
    <source>
        <dbReference type="SAM" id="SignalP"/>
    </source>
</evidence>
<feature type="signal peptide" evidence="8">
    <location>
        <begin position="1"/>
        <end position="18"/>
    </location>
</feature>
<evidence type="ECO:0000259" key="9">
    <source>
        <dbReference type="Pfam" id="PF05504"/>
    </source>
</evidence>
<sequence length="376" mass="42332">MKKIVILLCSLLCTACMAPEKIIEMQGISTIIGFDFLDDNTFKGTISLLQFDRKEENTSVTLSAEGTTSKQIRQKLEEQTSHDITSGQLRTILFNKNMAATVGISSFLDTMQRDSSISSLIFLAITDNAEETINNTNYEEYPEMGSYIYQLLDKHEKKEMLVNSNLHDFITTLYEIGIDPTLPIINNANGVAPSIDGVALFKEDKIVGSISLINTLYIKLFTNNKAFLGDITVEIATEELEKRGMAELNLSKSDSYKITLHPIKYKGNIEIKNPEFVHLNATISVSTLEFQPSTSVKNKDSLKKMEQLIGEALNKEFRYILEELKNLNTDPIGIGRKIRSIRKYSHLTEGDLRQNYSALKIKPNIQVEIKRTGLVD</sequence>
<dbReference type="PANTHER" id="PTHR35789:SF1">
    <property type="entry name" value="SPORE GERMINATION PROTEIN B3"/>
    <property type="match status" value="1"/>
</dbReference>
<protein>
    <submittedName>
        <fullName evidence="11">Ger(X)C family spore germination protein</fullName>
    </submittedName>
</protein>
<keyword evidence="5" id="KW-0472">Membrane</keyword>
<dbReference type="RefSeq" id="WP_136833015.1">
    <property type="nucleotide sequence ID" value="NZ_SWBM01000005.1"/>
</dbReference>
<dbReference type="InterPro" id="IPR046953">
    <property type="entry name" value="Spore_GerAC-like_C"/>
</dbReference>
<dbReference type="NCBIfam" id="TIGR02887">
    <property type="entry name" value="spore_ger_x_C"/>
    <property type="match status" value="1"/>
</dbReference>
<name>A0A4U1D0X7_9BACI</name>
<comment type="similarity">
    <text evidence="2">Belongs to the GerABKC lipoprotein family.</text>
</comment>
<evidence type="ECO:0000256" key="5">
    <source>
        <dbReference type="ARBA" id="ARBA00023136"/>
    </source>
</evidence>